<dbReference type="EMBL" id="NBZD01000001">
    <property type="protein sequence ID" value="PNH19818.1"/>
    <property type="molecule type" value="Genomic_DNA"/>
</dbReference>
<protein>
    <submittedName>
        <fullName evidence="3">Phosphatase PAP2 family protein</fullName>
    </submittedName>
</protein>
<feature type="transmembrane region" description="Helical" evidence="1">
    <location>
        <begin position="26"/>
        <end position="49"/>
    </location>
</feature>
<evidence type="ECO:0000313" key="3">
    <source>
        <dbReference type="EMBL" id="PNH19818.1"/>
    </source>
</evidence>
<sequence>MDISNWELHILDYIQDNFRHVFLDVIIPPLSFLGELGWFWLVLALAFCFNKKWRRQGVRMLFAAAFCGIGCNLFLKPLVARPRPFALRPQSYPGLVDFPSEFSFPSGHSTVSFSAACSLFDASLSFIYYASLVLALLIALTRLYLYVHYPTDIIIGAAMGFLNAWIADKLIIMLERRSKHFASFINGSEEASVEITSKS</sequence>
<dbReference type="SMART" id="SM00014">
    <property type="entry name" value="acidPPc"/>
    <property type="match status" value="1"/>
</dbReference>
<feature type="transmembrane region" description="Helical" evidence="1">
    <location>
        <begin position="61"/>
        <end position="79"/>
    </location>
</feature>
<keyword evidence="1" id="KW-0472">Membrane</keyword>
<accession>A0A2J8B4X7</accession>
<keyword evidence="1" id="KW-1133">Transmembrane helix</keyword>
<dbReference type="Proteomes" id="UP000236394">
    <property type="component" value="Unassembled WGS sequence"/>
</dbReference>
<name>A0A2J8B4X7_9FIRM</name>
<dbReference type="PANTHER" id="PTHR14969:SF13">
    <property type="entry name" value="AT30094P"/>
    <property type="match status" value="1"/>
</dbReference>
<organism evidence="3 4">
    <name type="scientific">Mageeibacillus indolicus</name>
    <dbReference type="NCBI Taxonomy" id="884684"/>
    <lineage>
        <taxon>Bacteria</taxon>
        <taxon>Bacillati</taxon>
        <taxon>Bacillota</taxon>
        <taxon>Clostridia</taxon>
        <taxon>Eubacteriales</taxon>
        <taxon>Oscillospiraceae</taxon>
        <taxon>Mageeibacillus</taxon>
    </lineage>
</organism>
<dbReference type="InterPro" id="IPR000326">
    <property type="entry name" value="PAP2/HPO"/>
</dbReference>
<evidence type="ECO:0000313" key="4">
    <source>
        <dbReference type="Proteomes" id="UP000236394"/>
    </source>
</evidence>
<gene>
    <name evidence="3" type="ORF">B7R76_02790</name>
</gene>
<feature type="transmembrane region" description="Helical" evidence="1">
    <location>
        <begin position="127"/>
        <end position="147"/>
    </location>
</feature>
<dbReference type="AlphaFoldDB" id="A0A2J8B4X7"/>
<reference evidence="4" key="1">
    <citation type="submission" date="2017-04" db="EMBL/GenBank/DDBJ databases">
        <authorList>
            <person name="Bumgarner R.E."/>
            <person name="Fredricks D.N."/>
            <person name="Srinivasan S."/>
        </authorList>
    </citation>
    <scope>NUCLEOTIDE SEQUENCE [LARGE SCALE GENOMIC DNA]</scope>
    <source>
        <strain evidence="4">KA00405</strain>
    </source>
</reference>
<dbReference type="Gene3D" id="1.20.144.10">
    <property type="entry name" value="Phosphatidic acid phosphatase type 2/haloperoxidase"/>
    <property type="match status" value="2"/>
</dbReference>
<dbReference type="PANTHER" id="PTHR14969">
    <property type="entry name" value="SPHINGOSINE-1-PHOSPHATE PHOSPHOHYDROLASE"/>
    <property type="match status" value="1"/>
</dbReference>
<comment type="caution">
    <text evidence="3">The sequence shown here is derived from an EMBL/GenBank/DDBJ whole genome shotgun (WGS) entry which is preliminary data.</text>
</comment>
<dbReference type="InterPro" id="IPR036938">
    <property type="entry name" value="PAP2/HPO_sf"/>
</dbReference>
<keyword evidence="1" id="KW-0812">Transmembrane</keyword>
<dbReference type="Pfam" id="PF01569">
    <property type="entry name" value="PAP2"/>
    <property type="match status" value="1"/>
</dbReference>
<proteinExistence type="predicted"/>
<feature type="transmembrane region" description="Helical" evidence="1">
    <location>
        <begin position="153"/>
        <end position="172"/>
    </location>
</feature>
<evidence type="ECO:0000259" key="2">
    <source>
        <dbReference type="SMART" id="SM00014"/>
    </source>
</evidence>
<evidence type="ECO:0000256" key="1">
    <source>
        <dbReference type="SAM" id="Phobius"/>
    </source>
</evidence>
<feature type="domain" description="Phosphatidic acid phosphatase type 2/haloperoxidase" evidence="2">
    <location>
        <begin position="56"/>
        <end position="168"/>
    </location>
</feature>
<dbReference type="RefSeq" id="WP_012993279.1">
    <property type="nucleotide sequence ID" value="NZ_NBZD01000001.1"/>
</dbReference>
<dbReference type="SUPFAM" id="SSF48317">
    <property type="entry name" value="Acid phosphatase/Vanadium-dependent haloperoxidase"/>
    <property type="match status" value="1"/>
</dbReference>
<dbReference type="OMA" id="HISIWIG"/>